<dbReference type="CDD" id="cd00609">
    <property type="entry name" value="AAT_like"/>
    <property type="match status" value="1"/>
</dbReference>
<evidence type="ECO:0000313" key="7">
    <source>
        <dbReference type="EMBL" id="EGE48727.1"/>
    </source>
</evidence>
<organism evidence="7 8">
    <name type="scientific">Acetobacter pomorum DM001</name>
    <dbReference type="NCBI Taxonomy" id="945681"/>
    <lineage>
        <taxon>Bacteria</taxon>
        <taxon>Pseudomonadati</taxon>
        <taxon>Pseudomonadota</taxon>
        <taxon>Alphaproteobacteria</taxon>
        <taxon>Acetobacterales</taxon>
        <taxon>Acetobacteraceae</taxon>
        <taxon>Acetobacter</taxon>
    </lineage>
</organism>
<dbReference type="Pfam" id="PF00392">
    <property type="entry name" value="GntR"/>
    <property type="match status" value="1"/>
</dbReference>
<dbReference type="InterPro" id="IPR051446">
    <property type="entry name" value="HTH_trans_reg/aminotransferase"/>
</dbReference>
<comment type="similarity">
    <text evidence="1">In the C-terminal section; belongs to the class-I pyridoxal-phosphate-dependent aminotransferase family.</text>
</comment>
<keyword evidence="2" id="KW-0663">Pyridoxal phosphate</keyword>
<proteinExistence type="inferred from homology"/>
<dbReference type="InterPro" id="IPR000524">
    <property type="entry name" value="Tscrpt_reg_HTH_GntR"/>
</dbReference>
<dbReference type="InterPro" id="IPR036388">
    <property type="entry name" value="WH-like_DNA-bd_sf"/>
</dbReference>
<dbReference type="EMBL" id="AEUP01000006">
    <property type="protein sequence ID" value="EGE48727.1"/>
    <property type="molecule type" value="Genomic_DNA"/>
</dbReference>
<dbReference type="OrthoDB" id="9804020at2"/>
<evidence type="ECO:0000259" key="6">
    <source>
        <dbReference type="PROSITE" id="PS50949"/>
    </source>
</evidence>
<evidence type="ECO:0000256" key="2">
    <source>
        <dbReference type="ARBA" id="ARBA00022898"/>
    </source>
</evidence>
<evidence type="ECO:0000256" key="4">
    <source>
        <dbReference type="ARBA" id="ARBA00023125"/>
    </source>
</evidence>
<dbReference type="PANTHER" id="PTHR46577">
    <property type="entry name" value="HTH-TYPE TRANSCRIPTIONAL REGULATORY PROTEIN GABR"/>
    <property type="match status" value="1"/>
</dbReference>
<dbReference type="InterPro" id="IPR036390">
    <property type="entry name" value="WH_DNA-bd_sf"/>
</dbReference>
<dbReference type="PANTHER" id="PTHR46577:SF1">
    <property type="entry name" value="HTH-TYPE TRANSCRIPTIONAL REGULATORY PROTEIN GABR"/>
    <property type="match status" value="1"/>
</dbReference>
<reference evidence="7 8" key="1">
    <citation type="journal article" date="2011" name="Science">
        <title>Drosophila microbiome modulates host developmental and metabolic homeostasis via insulin signaling.</title>
        <authorList>
            <person name="Shin S.C."/>
            <person name="Kim S.H."/>
            <person name="You H."/>
            <person name="Kim B."/>
            <person name="Kim A.C."/>
            <person name="Lee K.A."/>
            <person name="Yoon J.H."/>
            <person name="Ryu J.H."/>
            <person name="Lee W.J."/>
        </authorList>
    </citation>
    <scope>NUCLEOTIDE SEQUENCE [LARGE SCALE GENOMIC DNA]</scope>
    <source>
        <strain evidence="7 8">DM001</strain>
    </source>
</reference>
<protein>
    <submittedName>
        <fullName evidence="7">Putative HTH-type transcriptional regulator</fullName>
    </submittedName>
</protein>
<dbReference type="CDD" id="cd07377">
    <property type="entry name" value="WHTH_GntR"/>
    <property type="match status" value="1"/>
</dbReference>
<evidence type="ECO:0000256" key="1">
    <source>
        <dbReference type="ARBA" id="ARBA00005384"/>
    </source>
</evidence>
<sequence>MRLISPWTPRLANSTASPSSRLVAALAEDILEGQIDTGDRLPAHRDLADRLGISVGTVTKAYNVLERRGLVRSVKGRGTFVALAQTRRRPLIDLSRNVPPSVLTERLLARTLTSLSKHVDSDFFNDYPPLAGHDEHRRLVARWFTRLGMETDPEKLVLTNGAHHAISLALSVTCDSGGTLFTEAQTYPGVISLTRHQGIHLVGLQMDDEGLCPLALEKALIARRPGPIALYVTPTMQNPTTATMSRERREAIVSICRRHNVMIIEDDVYTLTANPELPPLAMLAPELTFYANSLSKTLNPTLRIGGLVVPEHMYTRIEEALQATAIIVSPLCCAIMEQWFIDGTTEIVTQAIQEEADRRVSLAQTLLGSLMLKSDHTGYHVWLPMSDSEARDLKKTAESLGVLLTSPQSTDANRRKLNCGVRLCLGAPSITELNIALKLIADIRMKNPTIKSNLAI</sequence>
<evidence type="ECO:0000256" key="3">
    <source>
        <dbReference type="ARBA" id="ARBA00023015"/>
    </source>
</evidence>
<evidence type="ECO:0000256" key="5">
    <source>
        <dbReference type="ARBA" id="ARBA00023163"/>
    </source>
</evidence>
<comment type="caution">
    <text evidence="7">The sequence shown here is derived from an EMBL/GenBank/DDBJ whole genome shotgun (WGS) entry which is preliminary data.</text>
</comment>
<keyword evidence="3" id="KW-0805">Transcription regulation</keyword>
<dbReference type="InterPro" id="IPR004839">
    <property type="entry name" value="Aminotransferase_I/II_large"/>
</dbReference>
<dbReference type="SMART" id="SM00345">
    <property type="entry name" value="HTH_GNTR"/>
    <property type="match status" value="1"/>
</dbReference>
<feature type="domain" description="HTH gntR-type" evidence="6">
    <location>
        <begin position="16"/>
        <end position="84"/>
    </location>
</feature>
<dbReference type="Gene3D" id="1.10.10.10">
    <property type="entry name" value="Winged helix-like DNA-binding domain superfamily/Winged helix DNA-binding domain"/>
    <property type="match status" value="1"/>
</dbReference>
<evidence type="ECO:0000313" key="8">
    <source>
        <dbReference type="Proteomes" id="UP000018454"/>
    </source>
</evidence>
<dbReference type="InterPro" id="IPR015422">
    <property type="entry name" value="PyrdxlP-dep_Trfase_small"/>
</dbReference>
<name>F1YR67_9PROT</name>
<gene>
    <name evidence="7" type="primary">ydcR</name>
    <name evidence="7" type="ORF">APO_0392</name>
</gene>
<dbReference type="GO" id="GO:0003677">
    <property type="term" value="F:DNA binding"/>
    <property type="evidence" value="ECO:0007669"/>
    <property type="project" value="UniProtKB-KW"/>
</dbReference>
<dbReference type="Gene3D" id="3.40.640.10">
    <property type="entry name" value="Type I PLP-dependent aspartate aminotransferase-like (Major domain)"/>
    <property type="match status" value="1"/>
</dbReference>
<dbReference type="SUPFAM" id="SSF46785">
    <property type="entry name" value="Winged helix' DNA-binding domain"/>
    <property type="match status" value="1"/>
</dbReference>
<dbReference type="SUPFAM" id="SSF53383">
    <property type="entry name" value="PLP-dependent transferases"/>
    <property type="match status" value="1"/>
</dbReference>
<dbReference type="RefSeq" id="WP_006115424.1">
    <property type="nucleotide sequence ID" value="NZ_AEUP01000006.1"/>
</dbReference>
<keyword evidence="4" id="KW-0238">DNA-binding</keyword>
<dbReference type="InterPro" id="IPR015424">
    <property type="entry name" value="PyrdxlP-dep_Trfase"/>
</dbReference>
<accession>F1YR67</accession>
<dbReference type="Proteomes" id="UP000018454">
    <property type="component" value="Unassembled WGS sequence"/>
</dbReference>
<keyword evidence="5" id="KW-0804">Transcription</keyword>
<dbReference type="AlphaFoldDB" id="F1YR67"/>
<dbReference type="Gene3D" id="3.90.1150.10">
    <property type="entry name" value="Aspartate Aminotransferase, domain 1"/>
    <property type="match status" value="1"/>
</dbReference>
<dbReference type="InterPro" id="IPR015421">
    <property type="entry name" value="PyrdxlP-dep_Trfase_major"/>
</dbReference>
<dbReference type="PROSITE" id="PS50949">
    <property type="entry name" value="HTH_GNTR"/>
    <property type="match status" value="1"/>
</dbReference>
<dbReference type="Pfam" id="PF00155">
    <property type="entry name" value="Aminotran_1_2"/>
    <property type="match status" value="1"/>
</dbReference>
<dbReference type="GO" id="GO:0003700">
    <property type="term" value="F:DNA-binding transcription factor activity"/>
    <property type="evidence" value="ECO:0007669"/>
    <property type="project" value="InterPro"/>
</dbReference>
<dbReference type="GO" id="GO:0030170">
    <property type="term" value="F:pyridoxal phosphate binding"/>
    <property type="evidence" value="ECO:0007669"/>
    <property type="project" value="InterPro"/>
</dbReference>